<dbReference type="Pfam" id="PF01826">
    <property type="entry name" value="TIL"/>
    <property type="match status" value="1"/>
</dbReference>
<keyword evidence="3" id="KW-0732">Signal</keyword>
<dbReference type="InterPro" id="IPR036084">
    <property type="entry name" value="Ser_inhib-like_sf"/>
</dbReference>
<proteinExistence type="evidence at transcript level"/>
<name>A0A131XJB5_9ACAR</name>
<dbReference type="PANTHER" id="PTHR23259:SF69">
    <property type="entry name" value="GEO11767P1-RELATED"/>
    <property type="match status" value="1"/>
</dbReference>
<keyword evidence="1" id="KW-0646">Protease inhibitor</keyword>
<organism evidence="5">
    <name type="scientific">Hyalomma excavatum</name>
    <dbReference type="NCBI Taxonomy" id="257692"/>
    <lineage>
        <taxon>Eukaryota</taxon>
        <taxon>Metazoa</taxon>
        <taxon>Ecdysozoa</taxon>
        <taxon>Arthropoda</taxon>
        <taxon>Chelicerata</taxon>
        <taxon>Arachnida</taxon>
        <taxon>Acari</taxon>
        <taxon>Parasitiformes</taxon>
        <taxon>Ixodida</taxon>
        <taxon>Ixodoidea</taxon>
        <taxon>Ixodidae</taxon>
        <taxon>Hyalomminae</taxon>
        <taxon>Hyalomma</taxon>
    </lineage>
</organism>
<accession>A0A131XJB5</accession>
<feature type="domain" description="TIL" evidence="4">
    <location>
        <begin position="28"/>
        <end position="84"/>
    </location>
</feature>
<evidence type="ECO:0000313" key="5">
    <source>
        <dbReference type="EMBL" id="JAP67213.1"/>
    </source>
</evidence>
<dbReference type="InterPro" id="IPR051368">
    <property type="entry name" value="SerProtInhib-TIL_Domain"/>
</dbReference>
<dbReference type="InterPro" id="IPR002919">
    <property type="entry name" value="TIL_dom"/>
</dbReference>
<feature type="chain" id="PRO_5007283848" evidence="3">
    <location>
        <begin position="19"/>
        <end position="85"/>
    </location>
</feature>
<evidence type="ECO:0000256" key="1">
    <source>
        <dbReference type="ARBA" id="ARBA00022690"/>
    </source>
</evidence>
<dbReference type="AlphaFoldDB" id="A0A131XJB5"/>
<dbReference type="CDD" id="cd19941">
    <property type="entry name" value="TIL"/>
    <property type="match status" value="1"/>
</dbReference>
<dbReference type="EMBL" id="GEFH01001368">
    <property type="protein sequence ID" value="JAP67213.1"/>
    <property type="molecule type" value="mRNA"/>
</dbReference>
<evidence type="ECO:0000256" key="3">
    <source>
        <dbReference type="SAM" id="SignalP"/>
    </source>
</evidence>
<sequence length="85" mass="9186">MRTIAIAAFALVLVVVTAQRKRPPPGRCGPNEVYSACQSSSCKEATCAKPVVGPICTADCIQGCFCRKGFFRSVRRICVPKHQCP</sequence>
<keyword evidence="2" id="KW-1015">Disulfide bond</keyword>
<dbReference type="PANTHER" id="PTHR23259">
    <property type="entry name" value="RIDDLE"/>
    <property type="match status" value="1"/>
</dbReference>
<protein>
    <submittedName>
        <fullName evidence="5">Putative serine proteinase inhibitor</fullName>
    </submittedName>
</protein>
<dbReference type="GO" id="GO:0030414">
    <property type="term" value="F:peptidase inhibitor activity"/>
    <property type="evidence" value="ECO:0007669"/>
    <property type="project" value="UniProtKB-KW"/>
</dbReference>
<evidence type="ECO:0000259" key="4">
    <source>
        <dbReference type="Pfam" id="PF01826"/>
    </source>
</evidence>
<evidence type="ECO:0000256" key="2">
    <source>
        <dbReference type="ARBA" id="ARBA00023157"/>
    </source>
</evidence>
<dbReference type="SUPFAM" id="SSF57567">
    <property type="entry name" value="Serine protease inhibitors"/>
    <property type="match status" value="1"/>
</dbReference>
<reference evidence="5" key="1">
    <citation type="journal article" date="2017" name="Ticks Tick Borne Dis.">
        <title>An insight into the sialome of Hyalomma excavatum.</title>
        <authorList>
            <person name="Ribeiro J.M."/>
            <person name="Slovak M."/>
            <person name="Francischetti I.M."/>
        </authorList>
    </citation>
    <scope>NUCLEOTIDE SEQUENCE</scope>
    <source>
        <strain evidence="5">Samish</strain>
        <tissue evidence="5">Salivary glands</tissue>
    </source>
</reference>
<dbReference type="Gene3D" id="2.10.25.10">
    <property type="entry name" value="Laminin"/>
    <property type="match status" value="1"/>
</dbReference>
<feature type="signal peptide" evidence="3">
    <location>
        <begin position="1"/>
        <end position="18"/>
    </location>
</feature>